<dbReference type="PANTHER" id="PTHR35043:SF7">
    <property type="entry name" value="TRANSCRIPTION FACTOR DOMAIN-CONTAINING PROTEIN"/>
    <property type="match status" value="1"/>
</dbReference>
<name>A0ABR3ABM3_9AGAR</name>
<evidence type="ECO:0000256" key="1">
    <source>
        <dbReference type="SAM" id="Phobius"/>
    </source>
</evidence>
<feature type="transmembrane region" description="Helical" evidence="1">
    <location>
        <begin position="440"/>
        <end position="462"/>
    </location>
</feature>
<dbReference type="PANTHER" id="PTHR35043">
    <property type="entry name" value="TRANSCRIPTION FACTOR DOMAIN-CONTAINING PROTEIN"/>
    <property type="match status" value="1"/>
</dbReference>
<reference evidence="2 3" key="1">
    <citation type="submission" date="2024-05" db="EMBL/GenBank/DDBJ databases">
        <title>A draft genome resource for the thread blight pathogen Marasmius tenuissimus strain MS-2.</title>
        <authorList>
            <person name="Yulfo-Soto G.E."/>
            <person name="Baruah I.K."/>
            <person name="Amoako-Attah I."/>
            <person name="Bukari Y."/>
            <person name="Meinhardt L.W."/>
            <person name="Bailey B.A."/>
            <person name="Cohen S.P."/>
        </authorList>
    </citation>
    <scope>NUCLEOTIDE SEQUENCE [LARGE SCALE GENOMIC DNA]</scope>
    <source>
        <strain evidence="2 3">MS-2</strain>
    </source>
</reference>
<keyword evidence="1" id="KW-0812">Transmembrane</keyword>
<proteinExistence type="predicted"/>
<protein>
    <submittedName>
        <fullName evidence="2">Uncharacterized protein</fullName>
    </submittedName>
</protein>
<comment type="caution">
    <text evidence="2">The sequence shown here is derived from an EMBL/GenBank/DDBJ whole genome shotgun (WGS) entry which is preliminary data.</text>
</comment>
<keyword evidence="3" id="KW-1185">Reference proteome</keyword>
<organism evidence="2 3">
    <name type="scientific">Marasmius tenuissimus</name>
    <dbReference type="NCBI Taxonomy" id="585030"/>
    <lineage>
        <taxon>Eukaryota</taxon>
        <taxon>Fungi</taxon>
        <taxon>Dikarya</taxon>
        <taxon>Basidiomycota</taxon>
        <taxon>Agaricomycotina</taxon>
        <taxon>Agaricomycetes</taxon>
        <taxon>Agaricomycetidae</taxon>
        <taxon>Agaricales</taxon>
        <taxon>Marasmiineae</taxon>
        <taxon>Marasmiaceae</taxon>
        <taxon>Marasmius</taxon>
    </lineage>
</organism>
<feature type="transmembrane region" description="Helical" evidence="1">
    <location>
        <begin position="474"/>
        <end position="492"/>
    </location>
</feature>
<dbReference type="EMBL" id="JBBXMP010000003">
    <property type="protein sequence ID" value="KAL0071361.1"/>
    <property type="molecule type" value="Genomic_DNA"/>
</dbReference>
<gene>
    <name evidence="2" type="ORF">AAF712_001218</name>
</gene>
<evidence type="ECO:0000313" key="3">
    <source>
        <dbReference type="Proteomes" id="UP001437256"/>
    </source>
</evidence>
<dbReference type="Proteomes" id="UP001437256">
    <property type="component" value="Unassembled WGS sequence"/>
</dbReference>
<feature type="transmembrane region" description="Helical" evidence="1">
    <location>
        <begin position="408"/>
        <end position="428"/>
    </location>
</feature>
<feature type="transmembrane region" description="Helical" evidence="1">
    <location>
        <begin position="504"/>
        <end position="522"/>
    </location>
</feature>
<accession>A0ABR3ABM3</accession>
<sequence length="542" mass="60966">MPLLPVVLSGNPGRGLISVPDASPPQTRSVYGIVWSCIATIFACTWLSMHPNVPSPKDSYWRFISRRAMMMALGILAPEYTTVWALRQWLGARYVARQMAARNDAPQWTLTHSFFLIMGGFMLVDEQGKPISNLRLREMIHLKEEGRIDFPSITEKEIEDKSKGDALSKTLVLVQTTWFLLQVLARVVLHLPVTELEVVTIAFASLHILAFCFWYKKPLNVECPVQVPLRCRLRTGSPLLSGPLGRSSFITDDHVSSSSSDVETVDITEAHHEVVVRVQVNDRSFEADDEQNPPSIPAFVVSDEKNVEGSHTQSIRPFLFLRPLSAITTTIQLGTRTVEAVQRQLMPEILNPGLTQGGHPSHSDETYYDTTCFRDTVFVADFRDDASLRVPTFHCGGRGGMATAIPGAIQMAIAIYFGGIHCIAWNFSFPSVAEKWLWRVSAVVLMAVPLYFLLLIIVIRDIFRKLRQGRANKLTRPVSLVLTLAGSVVLRYPRFFSLTKPFFLYLYLIFRIVLVVLPFVLLRDLPTDALAEVEWTSFIPHL</sequence>
<keyword evidence="1" id="KW-1133">Transmembrane helix</keyword>
<evidence type="ECO:0000313" key="2">
    <source>
        <dbReference type="EMBL" id="KAL0071361.1"/>
    </source>
</evidence>
<keyword evidence="1" id="KW-0472">Membrane</keyword>